<dbReference type="PANTHER" id="PTHR45661:SF3">
    <property type="entry name" value="IG-LIKE DOMAIN-CONTAINING PROTEIN"/>
    <property type="match status" value="1"/>
</dbReference>
<dbReference type="Proteomes" id="UP000633365">
    <property type="component" value="Unassembled WGS sequence"/>
</dbReference>
<protein>
    <submittedName>
        <fullName evidence="1">Leucine-rich repeat domain-containing protein</fullName>
    </submittedName>
</protein>
<dbReference type="Gene3D" id="3.80.10.10">
    <property type="entry name" value="Ribonuclease Inhibitor"/>
    <property type="match status" value="1"/>
</dbReference>
<keyword evidence="2" id="KW-1185">Reference proteome</keyword>
<proteinExistence type="predicted"/>
<dbReference type="Pfam" id="PF13306">
    <property type="entry name" value="LRR_5"/>
    <property type="match status" value="1"/>
</dbReference>
<accession>A0A935C390</accession>
<reference evidence="1" key="1">
    <citation type="submission" date="2021-01" db="EMBL/GenBank/DDBJ databases">
        <title>Genome public.</title>
        <authorList>
            <person name="Liu C."/>
            <person name="Sun Q."/>
        </authorList>
    </citation>
    <scope>NUCLEOTIDE SEQUENCE</scope>
    <source>
        <strain evidence="1">M6</strain>
    </source>
</reference>
<comment type="caution">
    <text evidence="1">The sequence shown here is derived from an EMBL/GenBank/DDBJ whole genome shotgun (WGS) entry which is preliminary data.</text>
</comment>
<name>A0A935C390_9FIRM</name>
<gene>
    <name evidence="1" type="ORF">JKK62_13415</name>
</gene>
<dbReference type="SUPFAM" id="SSF52058">
    <property type="entry name" value="L domain-like"/>
    <property type="match status" value="1"/>
</dbReference>
<dbReference type="RefSeq" id="WP_201428333.1">
    <property type="nucleotide sequence ID" value="NZ_JAEQMG010000145.1"/>
</dbReference>
<evidence type="ECO:0000313" key="1">
    <source>
        <dbReference type="EMBL" id="MBK6089625.1"/>
    </source>
</evidence>
<evidence type="ECO:0000313" key="2">
    <source>
        <dbReference type="Proteomes" id="UP000633365"/>
    </source>
</evidence>
<dbReference type="EMBL" id="JAEQMG010000145">
    <property type="protein sequence ID" value="MBK6089625.1"/>
    <property type="molecule type" value="Genomic_DNA"/>
</dbReference>
<dbReference type="PANTHER" id="PTHR45661">
    <property type="entry name" value="SURFACE ANTIGEN"/>
    <property type="match status" value="1"/>
</dbReference>
<dbReference type="InterPro" id="IPR053139">
    <property type="entry name" value="Surface_bspA-like"/>
</dbReference>
<sequence length="259" mass="27623">MAEYEIIPKAILDAIEESIKRKRGETAPISPSQMPLAIDTIPSSVDGTDVPVGGIYFTKPDSNGNPTECYIIGYAPNAEYTWTSQIGYSYFPYLKKVSFVNCLKIASIGTSAFQSCASLTAVNFPNSIASIGTSAFQSCASLTAVNFPNSITSIGTYAFQYCASLTAVNFPNSIASIGADAFYGCTSLTDVTIESGFNCNGLNLSASTQYTTETIVSWLESLADRTGQATFKLTVGKTNLNKLTAEQKAIATNKNWTLA</sequence>
<dbReference type="AlphaFoldDB" id="A0A935C390"/>
<dbReference type="InterPro" id="IPR026906">
    <property type="entry name" value="LRR_5"/>
</dbReference>
<dbReference type="InterPro" id="IPR032675">
    <property type="entry name" value="LRR_dom_sf"/>
</dbReference>
<organism evidence="1 2">
    <name type="scientific">Ruminococcus difficilis</name>
    <dbReference type="NCBI Taxonomy" id="2763069"/>
    <lineage>
        <taxon>Bacteria</taxon>
        <taxon>Bacillati</taxon>
        <taxon>Bacillota</taxon>
        <taxon>Clostridia</taxon>
        <taxon>Eubacteriales</taxon>
        <taxon>Oscillospiraceae</taxon>
        <taxon>Ruminococcus</taxon>
    </lineage>
</organism>